<evidence type="ECO:0000313" key="1">
    <source>
        <dbReference type="EMBL" id="CCD50731.1"/>
    </source>
</evidence>
<dbReference type="EMBL" id="FQ790328">
    <property type="protein sequence ID" value="CCD50731.1"/>
    <property type="molecule type" value="Genomic_DNA"/>
</dbReference>
<reference evidence="2" key="1">
    <citation type="journal article" date="2011" name="PLoS Genet.">
        <title>Genomic analysis of the necrotrophic fungal pathogens Sclerotinia sclerotiorum and Botrytis cinerea.</title>
        <authorList>
            <person name="Amselem J."/>
            <person name="Cuomo C.A."/>
            <person name="van Kan J.A."/>
            <person name="Viaud M."/>
            <person name="Benito E.P."/>
            <person name="Couloux A."/>
            <person name="Coutinho P.M."/>
            <person name="de Vries R.P."/>
            <person name="Dyer P.S."/>
            <person name="Fillinger S."/>
            <person name="Fournier E."/>
            <person name="Gout L."/>
            <person name="Hahn M."/>
            <person name="Kohn L."/>
            <person name="Lapalu N."/>
            <person name="Plummer K.M."/>
            <person name="Pradier J.M."/>
            <person name="Quevillon E."/>
            <person name="Sharon A."/>
            <person name="Simon A."/>
            <person name="ten Have A."/>
            <person name="Tudzynski B."/>
            <person name="Tudzynski P."/>
            <person name="Wincker P."/>
            <person name="Andrew M."/>
            <person name="Anthouard V."/>
            <person name="Beever R.E."/>
            <person name="Beffa R."/>
            <person name="Benoit I."/>
            <person name="Bouzid O."/>
            <person name="Brault B."/>
            <person name="Chen Z."/>
            <person name="Choquer M."/>
            <person name="Collemare J."/>
            <person name="Cotton P."/>
            <person name="Danchin E.G."/>
            <person name="Da Silva C."/>
            <person name="Gautier A."/>
            <person name="Giraud C."/>
            <person name="Giraud T."/>
            <person name="Gonzalez C."/>
            <person name="Grossetete S."/>
            <person name="Guldener U."/>
            <person name="Henrissat B."/>
            <person name="Howlett B.J."/>
            <person name="Kodira C."/>
            <person name="Kretschmer M."/>
            <person name="Lappartient A."/>
            <person name="Leroch M."/>
            <person name="Levis C."/>
            <person name="Mauceli E."/>
            <person name="Neuveglise C."/>
            <person name="Oeser B."/>
            <person name="Pearson M."/>
            <person name="Poulain J."/>
            <person name="Poussereau N."/>
            <person name="Quesneville H."/>
            <person name="Rascle C."/>
            <person name="Schumacher J."/>
            <person name="Segurens B."/>
            <person name="Sexton A."/>
            <person name="Silva E."/>
            <person name="Sirven C."/>
            <person name="Soanes D.M."/>
            <person name="Talbot N.J."/>
            <person name="Templeton M."/>
            <person name="Yandava C."/>
            <person name="Yarden O."/>
            <person name="Zeng Q."/>
            <person name="Rollins J.A."/>
            <person name="Lebrun M.H."/>
            <person name="Dickman M."/>
        </authorList>
    </citation>
    <scope>NUCLEOTIDE SEQUENCE [LARGE SCALE GENOMIC DNA]</scope>
    <source>
        <strain evidence="2">T4</strain>
    </source>
</reference>
<proteinExistence type="predicted"/>
<name>G2YG33_BOTF4</name>
<dbReference type="AlphaFoldDB" id="G2YG33"/>
<evidence type="ECO:0000313" key="2">
    <source>
        <dbReference type="Proteomes" id="UP000008177"/>
    </source>
</evidence>
<organism evidence="1 2">
    <name type="scientific">Botryotinia fuckeliana (strain T4)</name>
    <name type="common">Noble rot fungus</name>
    <name type="synonym">Botrytis cinerea</name>
    <dbReference type="NCBI Taxonomy" id="999810"/>
    <lineage>
        <taxon>Eukaryota</taxon>
        <taxon>Fungi</taxon>
        <taxon>Dikarya</taxon>
        <taxon>Ascomycota</taxon>
        <taxon>Pezizomycotina</taxon>
        <taxon>Leotiomycetes</taxon>
        <taxon>Helotiales</taxon>
        <taxon>Sclerotiniaceae</taxon>
        <taxon>Botrytis</taxon>
    </lineage>
</organism>
<dbReference type="Proteomes" id="UP000008177">
    <property type="component" value="Unplaced contigs"/>
</dbReference>
<protein>
    <submittedName>
        <fullName evidence="1">Uncharacterized protein</fullName>
    </submittedName>
</protein>
<sequence>MARAIVNHSIQHSNLKQTKKRRFKLCRRIIKDIKTFVTAMGAVAYLVITTSNQTRTNACGAVEILGSKARTSSVREEKGTRLVVDDNSKRDQVREWEYGEKMPCIRFSKRVSGAAMHPHLHRKCVLRISMETQAFNGTSCNNDECIASFENRTG</sequence>
<gene>
    <name evidence="1" type="ORF">BofuT4_P087940.1</name>
</gene>
<accession>G2YG33</accession>
<dbReference type="HOGENOM" id="CLU_1703949_0_0_1"/>
<dbReference type="InParanoid" id="G2YG33"/>